<comment type="caution">
    <text evidence="2">The sequence shown here is derived from an EMBL/GenBank/DDBJ whole genome shotgun (WGS) entry which is preliminary data.</text>
</comment>
<proteinExistence type="predicted"/>
<evidence type="ECO:0000256" key="1">
    <source>
        <dbReference type="SAM" id="MobiDB-lite"/>
    </source>
</evidence>
<protein>
    <submittedName>
        <fullName evidence="2">Uncharacterized protein</fullName>
    </submittedName>
</protein>
<organism evidence="2 3">
    <name type="scientific">Amycolatopsis viridis</name>
    <dbReference type="NCBI Taxonomy" id="185678"/>
    <lineage>
        <taxon>Bacteria</taxon>
        <taxon>Bacillati</taxon>
        <taxon>Actinomycetota</taxon>
        <taxon>Actinomycetes</taxon>
        <taxon>Pseudonocardiales</taxon>
        <taxon>Pseudonocardiaceae</taxon>
        <taxon>Amycolatopsis</taxon>
    </lineage>
</organism>
<feature type="region of interest" description="Disordered" evidence="1">
    <location>
        <begin position="1"/>
        <end position="21"/>
    </location>
</feature>
<gene>
    <name evidence="2" type="ORF">FHX46_004650</name>
</gene>
<keyword evidence="3" id="KW-1185">Reference proteome</keyword>
<accession>A0ABX0T2K3</accession>
<dbReference type="EMBL" id="JAANOU010000001">
    <property type="protein sequence ID" value="NIH82120.1"/>
    <property type="molecule type" value="Genomic_DNA"/>
</dbReference>
<reference evidence="2 3" key="1">
    <citation type="submission" date="2020-03" db="EMBL/GenBank/DDBJ databases">
        <title>Sequencing the genomes of 1000 actinobacteria strains.</title>
        <authorList>
            <person name="Klenk H.-P."/>
        </authorList>
    </citation>
    <scope>NUCLEOTIDE SEQUENCE [LARGE SCALE GENOMIC DNA]</scope>
    <source>
        <strain evidence="2 3">DSM 45668</strain>
    </source>
</reference>
<evidence type="ECO:0000313" key="2">
    <source>
        <dbReference type="EMBL" id="NIH82120.1"/>
    </source>
</evidence>
<name>A0ABX0T2K3_9PSEU</name>
<sequence length="434" mass="47492">MSGPPPRTWGGTWTPPATHPSSFIEGMRSKVHEIARMWTAERVLDQHAAGLVGLSPDVRRQLQQAAGRVPAANGRPRPGDPSVLSDALAQGLNRWVDAAVDRRANRPGRATGKNPDWDFVLAGRIHGNGSSVDLTRYAGRDLRFTSSARDQAEGTAQAYRDLIGRENGVQVRPETDARFSFGLTRNLKSDPTGAEKDYFDPKHPDKKRYYDGQWIHDKQRQSSRFSPELKREYQREAVFFGNDEPVLSPERFNQKPEAAIEAMRRGPGQALTPGGAALAQVRKDDVHGQLGWLASDGHDHLHVQFAHQQRSNLNFAVSRSGTTALAQHAAGLQTSILRAAAQAYRPPPPSPMAQHAAGLQTSILRAAAQAYRPPPPSPMAQHAAGLQTSILRAAAQAYRPPPQVYRPPSTMSRYASGLQASILRAATQAYRPHA</sequence>
<dbReference type="RefSeq" id="WP_167118887.1">
    <property type="nucleotide sequence ID" value="NZ_JAANOU010000001.1"/>
</dbReference>
<evidence type="ECO:0000313" key="3">
    <source>
        <dbReference type="Proteomes" id="UP000754495"/>
    </source>
</evidence>
<dbReference type="Proteomes" id="UP000754495">
    <property type="component" value="Unassembled WGS sequence"/>
</dbReference>